<organism evidence="1">
    <name type="scientific">Siphoviridae sp. ctcK97</name>
    <dbReference type="NCBI Taxonomy" id="2825571"/>
    <lineage>
        <taxon>Viruses</taxon>
        <taxon>Duplodnaviria</taxon>
        <taxon>Heunggongvirae</taxon>
        <taxon>Uroviricota</taxon>
        <taxon>Caudoviricetes</taxon>
    </lineage>
</organism>
<name>A0A8S5UAX6_9CAUD</name>
<sequence>MTMRKIFNLSEVDLSVHEGSLISISVAHSTPIRPNALETAALGVLVGRHLDGKVVRPLRTQPYNYEDVYFADGSGERLLIAREEADKPDAKYAIVPFRFVMTDRRRAFAKNIVIVDNTELHDPYILVDSLAVGSDPNFIPIAATSILGLDLAEYIANL</sequence>
<evidence type="ECO:0000313" key="1">
    <source>
        <dbReference type="EMBL" id="DAF91633.1"/>
    </source>
</evidence>
<reference evidence="1" key="1">
    <citation type="journal article" date="2021" name="Proc. Natl. Acad. Sci. U.S.A.">
        <title>A Catalog of Tens of Thousands of Viruses from Human Metagenomes Reveals Hidden Associations with Chronic Diseases.</title>
        <authorList>
            <person name="Tisza M.J."/>
            <person name="Buck C.B."/>
        </authorList>
    </citation>
    <scope>NUCLEOTIDE SEQUENCE</scope>
    <source>
        <strain evidence="1">CtcK97</strain>
    </source>
</reference>
<proteinExistence type="predicted"/>
<accession>A0A8S5UAX6</accession>
<protein>
    <submittedName>
        <fullName evidence="1">Uncharacterized protein</fullName>
    </submittedName>
</protein>
<dbReference type="EMBL" id="BK016058">
    <property type="protein sequence ID" value="DAF91633.1"/>
    <property type="molecule type" value="Genomic_DNA"/>
</dbReference>